<evidence type="ECO:0000259" key="1">
    <source>
        <dbReference type="Pfam" id="PF00535"/>
    </source>
</evidence>
<proteinExistence type="predicted"/>
<dbReference type="InterPro" id="IPR029044">
    <property type="entry name" value="Nucleotide-diphossugar_trans"/>
</dbReference>
<evidence type="ECO:0000313" key="3">
    <source>
        <dbReference type="Proteomes" id="UP000320176"/>
    </source>
</evidence>
<dbReference type="CDD" id="cd04179">
    <property type="entry name" value="DPM_DPG-synthase_like"/>
    <property type="match status" value="1"/>
</dbReference>
<dbReference type="Pfam" id="PF00535">
    <property type="entry name" value="Glycos_transf_2"/>
    <property type="match status" value="1"/>
</dbReference>
<dbReference type="PANTHER" id="PTHR48090">
    <property type="entry name" value="UNDECAPRENYL-PHOSPHATE 4-DEOXY-4-FORMAMIDO-L-ARABINOSE TRANSFERASE-RELATED"/>
    <property type="match status" value="1"/>
</dbReference>
<dbReference type="Proteomes" id="UP000320176">
    <property type="component" value="Unassembled WGS sequence"/>
</dbReference>
<dbReference type="RefSeq" id="WP_146519268.1">
    <property type="nucleotide sequence ID" value="NZ_CP151726.1"/>
</dbReference>
<gene>
    <name evidence="2" type="ORF">Pla52n_18630</name>
</gene>
<name>A0A5C6B1Y2_9BACT</name>
<keyword evidence="2" id="KW-0328">Glycosyltransferase</keyword>
<reference evidence="2 3" key="1">
    <citation type="submission" date="2019-02" db="EMBL/GenBank/DDBJ databases">
        <title>Deep-cultivation of Planctomycetes and their phenomic and genomic characterization uncovers novel biology.</title>
        <authorList>
            <person name="Wiegand S."/>
            <person name="Jogler M."/>
            <person name="Boedeker C."/>
            <person name="Pinto D."/>
            <person name="Vollmers J."/>
            <person name="Rivas-Marin E."/>
            <person name="Kohn T."/>
            <person name="Peeters S.H."/>
            <person name="Heuer A."/>
            <person name="Rast P."/>
            <person name="Oberbeckmann S."/>
            <person name="Bunk B."/>
            <person name="Jeske O."/>
            <person name="Meyerdierks A."/>
            <person name="Storesund J.E."/>
            <person name="Kallscheuer N."/>
            <person name="Luecker S."/>
            <person name="Lage O.M."/>
            <person name="Pohl T."/>
            <person name="Merkel B.J."/>
            <person name="Hornburger P."/>
            <person name="Mueller R.-W."/>
            <person name="Bruemmer F."/>
            <person name="Labrenz M."/>
            <person name="Spormann A.M."/>
            <person name="Op Den Camp H."/>
            <person name="Overmann J."/>
            <person name="Amann R."/>
            <person name="Jetten M.S.M."/>
            <person name="Mascher T."/>
            <person name="Medema M.H."/>
            <person name="Devos D.P."/>
            <person name="Kaster A.-K."/>
            <person name="Ovreas L."/>
            <person name="Rohde M."/>
            <person name="Galperin M.Y."/>
            <person name="Jogler C."/>
        </authorList>
    </citation>
    <scope>NUCLEOTIDE SEQUENCE [LARGE SCALE GENOMIC DNA]</scope>
    <source>
        <strain evidence="2 3">Pla52n</strain>
    </source>
</reference>
<organism evidence="2 3">
    <name type="scientific">Stieleria varia</name>
    <dbReference type="NCBI Taxonomy" id="2528005"/>
    <lineage>
        <taxon>Bacteria</taxon>
        <taxon>Pseudomonadati</taxon>
        <taxon>Planctomycetota</taxon>
        <taxon>Planctomycetia</taxon>
        <taxon>Pirellulales</taxon>
        <taxon>Pirellulaceae</taxon>
        <taxon>Stieleria</taxon>
    </lineage>
</organism>
<sequence>MSTESNRGTIEAFEGIAVIIPALNEEHSLPLVLQDLPRVGRVIVVDNGSTDSTASVAAAHGATVVSETNRGYGAACLKGLETLRACCARSGNPPQIIVFLDADYSDYPEFLSALVSPIQDGQYDFVLGSRLLGERERGAMPPQSVYGNRLACFLMRILFGVRYTDLGPFRAIDYRKLQQLEMEDKNFGWTIEMQIKSAKHDLRFLEVPVPYRKRIGHSKISGTLTGTIKAGYKILWSIARYGLIAPRSIRSTRSAAFAQATHIGNG</sequence>
<feature type="domain" description="Glycosyltransferase 2-like" evidence="1">
    <location>
        <begin position="18"/>
        <end position="146"/>
    </location>
</feature>
<dbReference type="PANTHER" id="PTHR48090:SF7">
    <property type="entry name" value="RFBJ PROTEIN"/>
    <property type="match status" value="1"/>
</dbReference>
<dbReference type="InterPro" id="IPR050256">
    <property type="entry name" value="Glycosyltransferase_2"/>
</dbReference>
<dbReference type="OrthoDB" id="9810303at2"/>
<dbReference type="InterPro" id="IPR001173">
    <property type="entry name" value="Glyco_trans_2-like"/>
</dbReference>
<keyword evidence="3" id="KW-1185">Reference proteome</keyword>
<comment type="caution">
    <text evidence="2">The sequence shown here is derived from an EMBL/GenBank/DDBJ whole genome shotgun (WGS) entry which is preliminary data.</text>
</comment>
<dbReference type="Gene3D" id="3.90.550.10">
    <property type="entry name" value="Spore Coat Polysaccharide Biosynthesis Protein SpsA, Chain A"/>
    <property type="match status" value="1"/>
</dbReference>
<dbReference type="SUPFAM" id="SSF53448">
    <property type="entry name" value="Nucleotide-diphospho-sugar transferases"/>
    <property type="match status" value="1"/>
</dbReference>
<accession>A0A5C6B1Y2</accession>
<dbReference type="EMBL" id="SJPN01000002">
    <property type="protein sequence ID" value="TWU06143.1"/>
    <property type="molecule type" value="Genomic_DNA"/>
</dbReference>
<dbReference type="EC" id="2.4.1.54" evidence="2"/>
<evidence type="ECO:0000313" key="2">
    <source>
        <dbReference type="EMBL" id="TWU06143.1"/>
    </source>
</evidence>
<protein>
    <submittedName>
        <fullName evidence="2">Undecaprenyl-phosphate mannosyltransferase</fullName>
        <ecNumber evidence="2">2.4.1.54</ecNumber>
    </submittedName>
</protein>
<keyword evidence="2" id="KW-0808">Transferase</keyword>
<dbReference type="GO" id="GO:0047267">
    <property type="term" value="F:undecaprenyl-phosphate mannosyltransferase activity"/>
    <property type="evidence" value="ECO:0007669"/>
    <property type="project" value="UniProtKB-EC"/>
</dbReference>
<dbReference type="AlphaFoldDB" id="A0A5C6B1Y2"/>